<keyword evidence="3 7" id="KW-0813">Transport</keyword>
<feature type="transmembrane region" description="Helical" evidence="9">
    <location>
        <begin position="177"/>
        <end position="195"/>
    </location>
</feature>
<dbReference type="GO" id="GO:0015250">
    <property type="term" value="F:water channel activity"/>
    <property type="evidence" value="ECO:0007669"/>
    <property type="project" value="TreeGrafter"/>
</dbReference>
<proteinExistence type="inferred from homology"/>
<comment type="caution">
    <text evidence="10">The sequence shown here is derived from an EMBL/GenBank/DDBJ whole genome shotgun (WGS) entry which is preliminary data.</text>
</comment>
<gene>
    <name evidence="10" type="ORF">AX774_g4618</name>
</gene>
<comment type="similarity">
    <text evidence="2 7">Belongs to the MIP/aquaporin (TC 1.A.8) family.</text>
</comment>
<keyword evidence="6 9" id="KW-0472">Membrane</keyword>
<feature type="transmembrane region" description="Helical" evidence="9">
    <location>
        <begin position="118"/>
        <end position="138"/>
    </location>
</feature>
<organism evidence="10 11">
    <name type="scientific">Zancudomyces culisetae</name>
    <name type="common">Gut fungus</name>
    <name type="synonym">Smittium culisetae</name>
    <dbReference type="NCBI Taxonomy" id="1213189"/>
    <lineage>
        <taxon>Eukaryota</taxon>
        <taxon>Fungi</taxon>
        <taxon>Fungi incertae sedis</taxon>
        <taxon>Zoopagomycota</taxon>
        <taxon>Kickxellomycotina</taxon>
        <taxon>Harpellomycetes</taxon>
        <taxon>Harpellales</taxon>
        <taxon>Legeriomycetaceae</taxon>
        <taxon>Zancudomyces</taxon>
    </lineage>
</organism>
<dbReference type="InterPro" id="IPR000425">
    <property type="entry name" value="MIP"/>
</dbReference>
<evidence type="ECO:0000256" key="1">
    <source>
        <dbReference type="ARBA" id="ARBA00004141"/>
    </source>
</evidence>
<evidence type="ECO:0000313" key="11">
    <source>
        <dbReference type="Proteomes" id="UP000188320"/>
    </source>
</evidence>
<name>A0A1R1PLS6_ZANCU</name>
<evidence type="ECO:0000313" key="10">
    <source>
        <dbReference type="EMBL" id="OMH81914.1"/>
    </source>
</evidence>
<protein>
    <submittedName>
        <fullName evidence="10">Aquaporin-9</fullName>
    </submittedName>
</protein>
<evidence type="ECO:0000256" key="5">
    <source>
        <dbReference type="ARBA" id="ARBA00022989"/>
    </source>
</evidence>
<dbReference type="PANTHER" id="PTHR43829">
    <property type="entry name" value="AQUAPORIN OR AQUAGLYCEROPORIN RELATED"/>
    <property type="match status" value="1"/>
</dbReference>
<dbReference type="InterPro" id="IPR022357">
    <property type="entry name" value="MIP_CS"/>
</dbReference>
<comment type="subcellular location">
    <subcellularLocation>
        <location evidence="1">Membrane</location>
        <topology evidence="1">Multi-pass membrane protein</topology>
    </subcellularLocation>
</comment>
<dbReference type="Pfam" id="PF00230">
    <property type="entry name" value="MIP"/>
    <property type="match status" value="1"/>
</dbReference>
<dbReference type="PANTHER" id="PTHR43829:SF9">
    <property type="entry name" value="AQUAPORIN-9"/>
    <property type="match status" value="1"/>
</dbReference>
<evidence type="ECO:0000256" key="6">
    <source>
        <dbReference type="ARBA" id="ARBA00023136"/>
    </source>
</evidence>
<sequence>MSDAGLEKNGSASHEPLGNGNKPPRAFPLYGLRYAMREYLAEFFGTALLLFFGNTVVATVTFNETFAPAKWVIITFGWGFGLAMALYISMGVSGGHLNPAVTIANAVYGHFSWIKVPGFIFCQVLGAFFGAALTYGVFRPQFHTFAPDGKLHVGGDYGTGGIFCTYPNPKNSTWDNFYTECLLTGILMFVIRSMFEPKLTPVNGYAPIAVGLLVFTIGLCVGTTTGYAINPARDFGPRVFTAIAGWGSEPFTASNHYFWNPIVAPIVGAIVGFGLYELVIIPNED</sequence>
<evidence type="ECO:0000256" key="3">
    <source>
        <dbReference type="ARBA" id="ARBA00022448"/>
    </source>
</evidence>
<dbReference type="InterPro" id="IPR050363">
    <property type="entry name" value="MIP/Aquaporin"/>
</dbReference>
<reference evidence="11" key="1">
    <citation type="submission" date="2017-01" db="EMBL/GenBank/DDBJ databases">
        <authorList>
            <person name="Wang Y."/>
            <person name="White M."/>
            <person name="Kvist S."/>
            <person name="Moncalvo J.-M."/>
        </authorList>
    </citation>
    <scope>NUCLEOTIDE SEQUENCE [LARGE SCALE GENOMIC DNA]</scope>
    <source>
        <strain evidence="11">COL-18-3</strain>
    </source>
</reference>
<keyword evidence="4 7" id="KW-0812">Transmembrane</keyword>
<dbReference type="GO" id="GO:0015254">
    <property type="term" value="F:glycerol channel activity"/>
    <property type="evidence" value="ECO:0007669"/>
    <property type="project" value="TreeGrafter"/>
</dbReference>
<dbReference type="InterPro" id="IPR023271">
    <property type="entry name" value="Aquaporin-like"/>
</dbReference>
<dbReference type="SUPFAM" id="SSF81338">
    <property type="entry name" value="Aquaporin-like"/>
    <property type="match status" value="1"/>
</dbReference>
<feature type="transmembrane region" description="Helical" evidence="9">
    <location>
        <begin position="39"/>
        <end position="62"/>
    </location>
</feature>
<evidence type="ECO:0000256" key="2">
    <source>
        <dbReference type="ARBA" id="ARBA00006175"/>
    </source>
</evidence>
<keyword evidence="11" id="KW-1185">Reference proteome</keyword>
<evidence type="ECO:0000256" key="4">
    <source>
        <dbReference type="ARBA" id="ARBA00022692"/>
    </source>
</evidence>
<keyword evidence="5 9" id="KW-1133">Transmembrane helix</keyword>
<feature type="transmembrane region" description="Helical" evidence="9">
    <location>
        <begin position="68"/>
        <end position="88"/>
    </location>
</feature>
<evidence type="ECO:0000256" key="8">
    <source>
        <dbReference type="SAM" id="MobiDB-lite"/>
    </source>
</evidence>
<dbReference type="OrthoDB" id="3222at2759"/>
<dbReference type="Gene3D" id="1.20.1080.10">
    <property type="entry name" value="Glycerol uptake facilitator protein"/>
    <property type="match status" value="1"/>
</dbReference>
<feature type="region of interest" description="Disordered" evidence="8">
    <location>
        <begin position="1"/>
        <end position="20"/>
    </location>
</feature>
<feature type="transmembrane region" description="Helical" evidence="9">
    <location>
        <begin position="207"/>
        <end position="229"/>
    </location>
</feature>
<dbReference type="NCBIfam" id="TIGR00861">
    <property type="entry name" value="MIP"/>
    <property type="match status" value="1"/>
</dbReference>
<dbReference type="EMBL" id="LSSK01000783">
    <property type="protein sequence ID" value="OMH81914.1"/>
    <property type="molecule type" value="Genomic_DNA"/>
</dbReference>
<dbReference type="AlphaFoldDB" id="A0A1R1PLS6"/>
<dbReference type="CDD" id="cd00333">
    <property type="entry name" value="MIP"/>
    <property type="match status" value="1"/>
</dbReference>
<dbReference type="Proteomes" id="UP000188320">
    <property type="component" value="Unassembled WGS sequence"/>
</dbReference>
<dbReference type="GO" id="GO:0005886">
    <property type="term" value="C:plasma membrane"/>
    <property type="evidence" value="ECO:0007669"/>
    <property type="project" value="TreeGrafter"/>
</dbReference>
<accession>A0A1R1PLS6</accession>
<dbReference type="PROSITE" id="PS00221">
    <property type="entry name" value="MIP"/>
    <property type="match status" value="1"/>
</dbReference>
<evidence type="ECO:0000256" key="9">
    <source>
        <dbReference type="SAM" id="Phobius"/>
    </source>
</evidence>
<dbReference type="PRINTS" id="PR00783">
    <property type="entry name" value="MINTRINSICP"/>
</dbReference>
<feature type="transmembrane region" description="Helical" evidence="9">
    <location>
        <begin position="257"/>
        <end position="279"/>
    </location>
</feature>
<evidence type="ECO:0000256" key="7">
    <source>
        <dbReference type="RuleBase" id="RU000477"/>
    </source>
</evidence>